<dbReference type="PANTHER" id="PTHR43578:SF3">
    <property type="entry name" value="NADH-QUINONE OXIDOREDUCTASE SUBUNIT F"/>
    <property type="match status" value="1"/>
</dbReference>
<dbReference type="GO" id="GO:0051536">
    <property type="term" value="F:iron-sulfur cluster binding"/>
    <property type="evidence" value="ECO:0007669"/>
    <property type="project" value="UniProtKB-KW"/>
</dbReference>
<accession>A0A931F7M3</accession>
<organism evidence="4 5">
    <name type="scientific">Halonatronomonas betaini</name>
    <dbReference type="NCBI Taxonomy" id="2778430"/>
    <lineage>
        <taxon>Bacteria</taxon>
        <taxon>Bacillati</taxon>
        <taxon>Bacillota</taxon>
        <taxon>Clostridia</taxon>
        <taxon>Halanaerobiales</taxon>
        <taxon>Halarsenatibacteraceae</taxon>
        <taxon>Halonatronomonas</taxon>
    </lineage>
</organism>
<dbReference type="RefSeq" id="WP_270455168.1">
    <property type="nucleotide sequence ID" value="NZ_JADPIE010000009.1"/>
</dbReference>
<keyword evidence="5" id="KW-1185">Reference proteome</keyword>
<dbReference type="EMBL" id="JADPIE010000009">
    <property type="protein sequence ID" value="MBF8438070.1"/>
    <property type="molecule type" value="Genomic_DNA"/>
</dbReference>
<reference evidence="4" key="1">
    <citation type="submission" date="2020-11" db="EMBL/GenBank/DDBJ databases">
        <title>Halonatronomonas betainensis gen. nov., sp. nov. a novel haloalkaliphilic representative of the family Halanaerobiacae capable of betaine degradation.</title>
        <authorList>
            <person name="Boltyanskaya Y."/>
            <person name="Kevbrin V."/>
            <person name="Detkova E."/>
            <person name="Grouzdev D.S."/>
            <person name="Koziaeva V."/>
            <person name="Zhilina T."/>
        </authorList>
    </citation>
    <scope>NUCLEOTIDE SEQUENCE</scope>
    <source>
        <strain evidence="4">Z-7014</strain>
    </source>
</reference>
<dbReference type="AlphaFoldDB" id="A0A931F7M3"/>
<evidence type="ECO:0000256" key="2">
    <source>
        <dbReference type="ARBA" id="ARBA00023004"/>
    </source>
</evidence>
<evidence type="ECO:0000313" key="5">
    <source>
        <dbReference type="Proteomes" id="UP000621436"/>
    </source>
</evidence>
<dbReference type="Gene3D" id="3.40.30.10">
    <property type="entry name" value="Glutaredoxin"/>
    <property type="match status" value="1"/>
</dbReference>
<comment type="caution">
    <text evidence="4">The sequence shown here is derived from an EMBL/GenBank/DDBJ whole genome shotgun (WGS) entry which is preliminary data.</text>
</comment>
<gene>
    <name evidence="4" type="ORF">I0Q91_13340</name>
</gene>
<evidence type="ECO:0000313" key="4">
    <source>
        <dbReference type="EMBL" id="MBF8438070.1"/>
    </source>
</evidence>
<keyword evidence="3" id="KW-0411">Iron-sulfur</keyword>
<dbReference type="PANTHER" id="PTHR43578">
    <property type="entry name" value="NADH-QUINONE OXIDOREDUCTASE SUBUNIT F"/>
    <property type="match status" value="1"/>
</dbReference>
<dbReference type="SUPFAM" id="SSF52833">
    <property type="entry name" value="Thioredoxin-like"/>
    <property type="match status" value="1"/>
</dbReference>
<proteinExistence type="predicted"/>
<keyword evidence="1" id="KW-0479">Metal-binding</keyword>
<evidence type="ECO:0000256" key="1">
    <source>
        <dbReference type="ARBA" id="ARBA00022723"/>
    </source>
</evidence>
<dbReference type="GO" id="GO:0046872">
    <property type="term" value="F:metal ion binding"/>
    <property type="evidence" value="ECO:0007669"/>
    <property type="project" value="UniProtKB-KW"/>
</dbReference>
<dbReference type="Proteomes" id="UP000621436">
    <property type="component" value="Unassembled WGS sequence"/>
</dbReference>
<evidence type="ECO:0000256" key="3">
    <source>
        <dbReference type="ARBA" id="ARBA00023014"/>
    </source>
</evidence>
<dbReference type="CDD" id="cd02980">
    <property type="entry name" value="TRX_Fd_family"/>
    <property type="match status" value="1"/>
</dbReference>
<name>A0A931F7M3_9FIRM</name>
<dbReference type="InterPro" id="IPR036249">
    <property type="entry name" value="Thioredoxin-like_sf"/>
</dbReference>
<keyword evidence="2" id="KW-0408">Iron</keyword>
<sequence length="121" mass="13681">MKSLQELRDMRKRLEKDMTARDDKDLAKVIIGMGTCGIAAGARDILQAVSDEINKRDLNVKIVQTGCIGMCEEEPIFDIVKPGDERITYGNLTPDIARQIIVEHLINNRIDKEHVIARHNN</sequence>
<protein>
    <submittedName>
        <fullName evidence="4">(2Fe-2S) ferredoxin domain-containing protein</fullName>
    </submittedName>
</protein>